<evidence type="ECO:0000313" key="2">
    <source>
        <dbReference type="EMBL" id="BDL42838.1"/>
    </source>
</evidence>
<feature type="region of interest" description="Disordered" evidence="1">
    <location>
        <begin position="48"/>
        <end position="69"/>
    </location>
</feature>
<protein>
    <submittedName>
        <fullName evidence="2">Uncharacterized protein</fullName>
    </submittedName>
</protein>
<accession>A0ABM7ZDV9</accession>
<dbReference type="Proteomes" id="UP001062263">
    <property type="component" value="Chromosome"/>
</dbReference>
<name>A0ABM7ZDV9_9BACT</name>
<evidence type="ECO:0000256" key="1">
    <source>
        <dbReference type="SAM" id="MobiDB-lite"/>
    </source>
</evidence>
<feature type="compositionally biased region" description="Basic and acidic residues" evidence="1">
    <location>
        <begin position="1"/>
        <end position="14"/>
    </location>
</feature>
<reference evidence="2" key="1">
    <citation type="submission" date="2022-06" db="EMBL/GenBank/DDBJ databases">
        <title>Akkermansia biwalacus sp. nov., an anaerobic mucin-degrading bacterium isolated from human intestine.</title>
        <authorList>
            <person name="Kobayashi Y."/>
            <person name="Inoue S."/>
            <person name="Kawahara T."/>
            <person name="Kohda N."/>
        </authorList>
    </citation>
    <scope>NUCLEOTIDE SEQUENCE</scope>
    <source>
        <strain evidence="2">WON2089</strain>
    </source>
</reference>
<gene>
    <name evidence="2" type="ORF">Abiwalacus_04120</name>
</gene>
<proteinExistence type="predicted"/>
<dbReference type="EMBL" id="AP025943">
    <property type="protein sequence ID" value="BDL42838.1"/>
    <property type="molecule type" value="Genomic_DNA"/>
</dbReference>
<feature type="region of interest" description="Disordered" evidence="1">
    <location>
        <begin position="1"/>
        <end position="22"/>
    </location>
</feature>
<evidence type="ECO:0000313" key="3">
    <source>
        <dbReference type="Proteomes" id="UP001062263"/>
    </source>
</evidence>
<organism evidence="2 3">
    <name type="scientific">Akkermansia biwaensis</name>
    <dbReference type="NCBI Taxonomy" id="2946555"/>
    <lineage>
        <taxon>Bacteria</taxon>
        <taxon>Pseudomonadati</taxon>
        <taxon>Verrucomicrobiota</taxon>
        <taxon>Verrucomicrobiia</taxon>
        <taxon>Verrucomicrobiales</taxon>
        <taxon>Akkermansiaceae</taxon>
        <taxon>Akkermansia</taxon>
    </lineage>
</organism>
<keyword evidence="3" id="KW-1185">Reference proteome</keyword>
<sequence length="69" mass="7521">MCREEGAQPKKADGGKSAAGQKKLSLMEKWDTTRVLAGKAEEAILSLRKHKKKEETPGPDARCSLPART</sequence>